<evidence type="ECO:0000256" key="3">
    <source>
        <dbReference type="ARBA" id="ARBA00012756"/>
    </source>
</evidence>
<evidence type="ECO:0000256" key="8">
    <source>
        <dbReference type="RuleBase" id="RU000675"/>
    </source>
</evidence>
<dbReference type="Gene3D" id="3.20.20.80">
    <property type="entry name" value="Glycosidases"/>
    <property type="match status" value="1"/>
</dbReference>
<feature type="domain" description="Beta-galactosidase" evidence="10">
    <location>
        <begin position="316"/>
        <end position="492"/>
    </location>
</feature>
<evidence type="ECO:0000313" key="11">
    <source>
        <dbReference type="EMBL" id="RKK63882.1"/>
    </source>
</evidence>
<dbReference type="InterPro" id="IPR008979">
    <property type="entry name" value="Galactose-bd-like_sf"/>
</dbReference>
<evidence type="ECO:0000259" key="10">
    <source>
        <dbReference type="SMART" id="SM01029"/>
    </source>
</evidence>
<evidence type="ECO:0000256" key="4">
    <source>
        <dbReference type="ARBA" id="ARBA00022729"/>
    </source>
</evidence>
<dbReference type="InterPro" id="IPR031330">
    <property type="entry name" value="Gly_Hdrlase_35_cat"/>
</dbReference>
<dbReference type="InterPro" id="IPR036833">
    <property type="entry name" value="BetaGal_dom3_sf"/>
</dbReference>
<dbReference type="Gene3D" id="2.60.120.260">
    <property type="entry name" value="Galactose-binding domain-like"/>
    <property type="match status" value="1"/>
</dbReference>
<keyword evidence="7 8" id="KW-0326">Glycosidase</keyword>
<sequence>MGYSGVSFYLMWGLLEGKPSHFRTDGVFALEEFFAVARQTGVYLIARPGPYINAEVSGGGFPGWLQRLEGRLRSSDPDFMIAINNYVSRIGEILSKEQITNGGPIVLFQPENEYSICVETPPDGVSTHCLDKKYMSHLIEQYRKAGIVVPMINNDAAPIGNWAPGSGLGEVDIYGFDYYPFNWGTKSCASPSNWSDVAETPFDRPLMRFDSSSPVSILEYQGGNPDPWGGPGVEMCGDMINHEFERIFYKINYGFHITIMNLYMTFGGTNWGNLGHAMGYTSYDCGAAITEDRLLRREKYGGMKLQAYFLQASPAYLAATPGNTSRGILTNSNDLATTVLTGRPTKFYIVRHADTTSSNSIPYVLTVQTSAGTLKIPQIGSSLRLDGRDSKIHVTDYNVGGINLLYSSAETFTWRKSSSRTTLILYGGAGETHEFALPASLGPHTVVEGDVKHEMRDSSMIFQWAVKPSRTVIRFDRALDVYLLWRNEAYHYWVFDLDTSSTLGRYESSSRSSLIDSSVTIKGGYLLRNASILDSVLHLTGDVNVTTVVEVISAPRGCCSTIVFNNKTVASESELRPHLKAEILYINPHVQRITFPASKWRYIDSLPEVTPSYNDLRWTLCNKTTSNNPRNLTTPTSLYASDYGYHAGSILYRGHFVATKAKTELYLETSGGNAFANAVWLNSTFLGAWRGSPGTESYKQNFSLSLKPGHPYILTVMIDHMGLDQNFFVNSESMKVPRGILNYALSGLYGIYSISWRMTGNLGGEQTQDVSRGPLNEGATFAERHGYHLPGAPVGSFETRSPIEGVPNAGIGFFATNFTLDIPDGYDVPFSIVFTNSSSCVEKSRPGNFRIQLFVNGWQFGKYVDEDALGWHG</sequence>
<proteinExistence type="inferred from homology"/>
<dbReference type="InterPro" id="IPR001944">
    <property type="entry name" value="Glycoside_Hdrlase_35"/>
</dbReference>
<dbReference type="Pfam" id="PF10435">
    <property type="entry name" value="BetaGal_dom2"/>
    <property type="match status" value="1"/>
</dbReference>
<protein>
    <recommendedName>
        <fullName evidence="3 8">Beta-galactosidase</fullName>
        <ecNumber evidence="3 8">3.2.1.23</ecNumber>
    </recommendedName>
</protein>
<dbReference type="Proteomes" id="UP000285084">
    <property type="component" value="Unassembled WGS sequence"/>
</dbReference>
<evidence type="ECO:0000256" key="5">
    <source>
        <dbReference type="ARBA" id="ARBA00022801"/>
    </source>
</evidence>
<dbReference type="FunFam" id="2.60.120.260:FF:000065">
    <property type="entry name" value="Beta-galactosidase A"/>
    <property type="match status" value="1"/>
</dbReference>
<dbReference type="Gene3D" id="2.102.20.10">
    <property type="entry name" value="Beta-galactosidase, domain 2"/>
    <property type="match status" value="1"/>
</dbReference>
<reference evidence="11 12" key="1">
    <citation type="journal article" date="2018" name="Sci. Rep.">
        <title>Characterisation of pathogen-specific regions and novel effector candidates in Fusarium oxysporum f. sp. cepae.</title>
        <authorList>
            <person name="Armitage A.D."/>
            <person name="Taylor A."/>
            <person name="Sobczyk M.K."/>
            <person name="Baxter L."/>
            <person name="Greenfield B.P."/>
            <person name="Bates H.J."/>
            <person name="Wilson F."/>
            <person name="Jackson A.C."/>
            <person name="Ott S."/>
            <person name="Harrison R.J."/>
            <person name="Clarkson J.P."/>
        </authorList>
    </citation>
    <scope>NUCLEOTIDE SEQUENCE [LARGE SCALE GENOMIC DNA]</scope>
    <source>
        <strain evidence="11 12">Fo_A13</strain>
    </source>
</reference>
<dbReference type="PANTHER" id="PTHR23421">
    <property type="entry name" value="BETA-GALACTOSIDASE RELATED"/>
    <property type="match status" value="1"/>
</dbReference>
<keyword evidence="5 8" id="KW-0378">Hydrolase</keyword>
<evidence type="ECO:0000256" key="1">
    <source>
        <dbReference type="ARBA" id="ARBA00001412"/>
    </source>
</evidence>
<dbReference type="SUPFAM" id="SSF117100">
    <property type="entry name" value="Beta-galactosidase LacA, domain 3"/>
    <property type="match status" value="1"/>
</dbReference>
<dbReference type="EMBL" id="MRCX01000555">
    <property type="protein sequence ID" value="RKK63882.1"/>
    <property type="molecule type" value="Genomic_DNA"/>
</dbReference>
<comment type="similarity">
    <text evidence="2 9">Belongs to the glycosyl hydrolase 35 family.</text>
</comment>
<dbReference type="Pfam" id="PF13364">
    <property type="entry name" value="BetaGal_ABD2"/>
    <property type="match status" value="2"/>
</dbReference>
<dbReference type="SUPFAM" id="SSF51445">
    <property type="entry name" value="(Trans)glycosidases"/>
    <property type="match status" value="1"/>
</dbReference>
<dbReference type="VEuPathDB" id="FungiDB:FOIG_16672"/>
<dbReference type="VEuPathDB" id="FungiDB:FOMG_13976"/>
<dbReference type="VEuPathDB" id="FungiDB:FOC4_g10001491"/>
<dbReference type="GO" id="GO:0005975">
    <property type="term" value="P:carbohydrate metabolic process"/>
    <property type="evidence" value="ECO:0007669"/>
    <property type="project" value="InterPro"/>
</dbReference>
<accession>A0A420MA34</accession>
<dbReference type="InterPro" id="IPR037110">
    <property type="entry name" value="Betagal_dom2_sf"/>
</dbReference>
<dbReference type="VEuPathDB" id="FungiDB:FOC1_g10001597"/>
<organism evidence="11 12">
    <name type="scientific">Fusarium oxysporum</name>
    <name type="common">Fusarium vascular wilt</name>
    <dbReference type="NCBI Taxonomy" id="5507"/>
    <lineage>
        <taxon>Eukaryota</taxon>
        <taxon>Fungi</taxon>
        <taxon>Dikarya</taxon>
        <taxon>Ascomycota</taxon>
        <taxon>Pezizomycotina</taxon>
        <taxon>Sordariomycetes</taxon>
        <taxon>Hypocreomycetidae</taxon>
        <taxon>Hypocreales</taxon>
        <taxon>Nectriaceae</taxon>
        <taxon>Fusarium</taxon>
        <taxon>Fusarium oxysporum species complex</taxon>
    </lineage>
</organism>
<dbReference type="VEuPathDB" id="FungiDB:FOZG_12053"/>
<dbReference type="VEuPathDB" id="FungiDB:FOXG_17227"/>
<gene>
    <name evidence="11" type="ORF">BFJ69_g16825</name>
</gene>
<name>A0A420MA34_FUSOX</name>
<dbReference type="InterPro" id="IPR025300">
    <property type="entry name" value="BetaGal_jelly_roll_dom"/>
</dbReference>
<dbReference type="AlphaFoldDB" id="A0A420MA34"/>
<evidence type="ECO:0000256" key="7">
    <source>
        <dbReference type="ARBA" id="ARBA00023295"/>
    </source>
</evidence>
<dbReference type="SUPFAM" id="SSF49785">
    <property type="entry name" value="Galactose-binding domain-like"/>
    <property type="match status" value="2"/>
</dbReference>
<dbReference type="Pfam" id="PF01301">
    <property type="entry name" value="Glyco_hydro_35"/>
    <property type="match status" value="1"/>
</dbReference>
<dbReference type="SMART" id="SM01029">
    <property type="entry name" value="BetaGal_dom2"/>
    <property type="match status" value="1"/>
</dbReference>
<dbReference type="PRINTS" id="PR00742">
    <property type="entry name" value="GLHYDRLASE35"/>
</dbReference>
<evidence type="ECO:0000313" key="12">
    <source>
        <dbReference type="Proteomes" id="UP000285084"/>
    </source>
</evidence>
<dbReference type="FunFam" id="2.102.20.10:FF:000001">
    <property type="entry name" value="Beta-galactosidase A"/>
    <property type="match status" value="1"/>
</dbReference>
<comment type="caution">
    <text evidence="11">The sequence shown here is derived from an EMBL/GenBank/DDBJ whole genome shotgun (WGS) entry which is preliminary data.</text>
</comment>
<dbReference type="InterPro" id="IPR018954">
    <property type="entry name" value="Betagal_dom2"/>
</dbReference>
<dbReference type="InterPro" id="IPR025972">
    <property type="entry name" value="BetaGal_dom3"/>
</dbReference>
<keyword evidence="6" id="KW-0325">Glycoprotein</keyword>
<dbReference type="InterPro" id="IPR017853">
    <property type="entry name" value="GH"/>
</dbReference>
<keyword evidence="4" id="KW-0732">Signal</keyword>
<dbReference type="PROSITE" id="PS01182">
    <property type="entry name" value="GLYCOSYL_HYDROL_F35"/>
    <property type="match status" value="1"/>
</dbReference>
<dbReference type="InterPro" id="IPR019801">
    <property type="entry name" value="Glyco_hydro_35_CS"/>
</dbReference>
<evidence type="ECO:0000256" key="2">
    <source>
        <dbReference type="ARBA" id="ARBA00009809"/>
    </source>
</evidence>
<evidence type="ECO:0000256" key="6">
    <source>
        <dbReference type="ARBA" id="ARBA00023180"/>
    </source>
</evidence>
<dbReference type="Pfam" id="PF13363">
    <property type="entry name" value="BetaGal_dom3"/>
    <property type="match status" value="1"/>
</dbReference>
<dbReference type="Gene3D" id="2.60.390.10">
    <property type="entry name" value="Beta-galactosidase, domain 3"/>
    <property type="match status" value="1"/>
</dbReference>
<dbReference type="GO" id="GO:0004565">
    <property type="term" value="F:beta-galactosidase activity"/>
    <property type="evidence" value="ECO:0007669"/>
    <property type="project" value="UniProtKB-EC"/>
</dbReference>
<dbReference type="SUPFAM" id="SSF51011">
    <property type="entry name" value="Glycosyl hydrolase domain"/>
    <property type="match status" value="1"/>
</dbReference>
<dbReference type="EC" id="3.2.1.23" evidence="3 8"/>
<evidence type="ECO:0000256" key="9">
    <source>
        <dbReference type="RuleBase" id="RU003679"/>
    </source>
</evidence>
<dbReference type="VEuPathDB" id="FungiDB:HZS61_011121"/>
<comment type="catalytic activity">
    <reaction evidence="1 8">
        <text>Hydrolysis of terminal non-reducing beta-D-galactose residues in beta-D-galactosides.</text>
        <dbReference type="EC" id="3.2.1.23"/>
    </reaction>
</comment>